<dbReference type="PRINTS" id="PR00163">
    <property type="entry name" value="RUBREDOXIN"/>
</dbReference>
<evidence type="ECO:0000313" key="7">
    <source>
        <dbReference type="EMBL" id="MBS2212458.1"/>
    </source>
</evidence>
<evidence type="ECO:0000313" key="8">
    <source>
        <dbReference type="Proteomes" id="UP000721861"/>
    </source>
</evidence>
<organism evidence="7 8">
    <name type="scientific">Carboxylicivirga mesophila</name>
    <dbReference type="NCBI Taxonomy" id="1166478"/>
    <lineage>
        <taxon>Bacteria</taxon>
        <taxon>Pseudomonadati</taxon>
        <taxon>Bacteroidota</taxon>
        <taxon>Bacteroidia</taxon>
        <taxon>Marinilabiliales</taxon>
        <taxon>Marinilabiliaceae</taxon>
        <taxon>Carboxylicivirga</taxon>
    </lineage>
</organism>
<keyword evidence="2" id="KW-0479">Metal-binding</keyword>
<dbReference type="SUPFAM" id="SSF50475">
    <property type="entry name" value="FMN-binding split barrel"/>
    <property type="match status" value="1"/>
</dbReference>
<comment type="caution">
    <text evidence="7">The sequence shown here is derived from an EMBL/GenBank/DDBJ whole genome shotgun (WGS) entry which is preliminary data.</text>
</comment>
<dbReference type="InterPro" id="IPR024935">
    <property type="entry name" value="Rubredoxin_dom"/>
</dbReference>
<proteinExistence type="predicted"/>
<evidence type="ECO:0000256" key="3">
    <source>
        <dbReference type="ARBA" id="ARBA00022982"/>
    </source>
</evidence>
<dbReference type="Gene3D" id="2.30.110.10">
    <property type="entry name" value="Electron Transport, Fmn-binding Protein, Chain A"/>
    <property type="match status" value="1"/>
</dbReference>
<evidence type="ECO:0000256" key="4">
    <source>
        <dbReference type="ARBA" id="ARBA00023002"/>
    </source>
</evidence>
<dbReference type="RefSeq" id="WP_212229107.1">
    <property type="nucleotide sequence ID" value="NZ_JAGUCN010000015.1"/>
</dbReference>
<evidence type="ECO:0000256" key="2">
    <source>
        <dbReference type="ARBA" id="ARBA00022723"/>
    </source>
</evidence>
<dbReference type="Pfam" id="PF01613">
    <property type="entry name" value="Flavin_Reduct"/>
    <property type="match status" value="1"/>
</dbReference>
<dbReference type="PANTHER" id="PTHR30466">
    <property type="entry name" value="FLAVIN REDUCTASE"/>
    <property type="match status" value="1"/>
</dbReference>
<feature type="domain" description="Rubredoxin-like" evidence="6">
    <location>
        <begin position="183"/>
        <end position="234"/>
    </location>
</feature>
<dbReference type="InterPro" id="IPR012349">
    <property type="entry name" value="Split_barrel_FMN-bd"/>
</dbReference>
<dbReference type="SMART" id="SM00903">
    <property type="entry name" value="Flavin_Reduct"/>
    <property type="match status" value="1"/>
</dbReference>
<dbReference type="Gene3D" id="2.20.28.10">
    <property type="match status" value="1"/>
</dbReference>
<dbReference type="NCBIfam" id="NF045768">
    <property type="entry name" value="RubredRD"/>
    <property type="match status" value="1"/>
</dbReference>
<dbReference type="EMBL" id="JAGUCN010000015">
    <property type="protein sequence ID" value="MBS2212458.1"/>
    <property type="molecule type" value="Genomic_DNA"/>
</dbReference>
<dbReference type="InterPro" id="IPR050268">
    <property type="entry name" value="NADH-dep_flavin_reductase"/>
</dbReference>
<evidence type="ECO:0000256" key="5">
    <source>
        <dbReference type="ARBA" id="ARBA00023004"/>
    </source>
</evidence>
<name>A0ABS5KBP4_9BACT</name>
<dbReference type="InterPro" id="IPR002563">
    <property type="entry name" value="Flavin_Rdtase-like_dom"/>
</dbReference>
<dbReference type="PROSITE" id="PS50903">
    <property type="entry name" value="RUBREDOXIN_LIKE"/>
    <property type="match status" value="1"/>
</dbReference>
<reference evidence="7 8" key="1">
    <citation type="journal article" date="2014" name="Int. J. Syst. Evol. Microbiol.">
        <title>Carboxylicivirga gen. nov. in the family Marinilabiliaceae with two novel species, Carboxylicivirga mesophila sp. nov. and Carboxylicivirga taeanensis sp. nov., and reclassification of Cytophaga fermentans as Saccharicrinis fermentans gen. nov., comb. nov.</title>
        <authorList>
            <person name="Yang S.H."/>
            <person name="Seo H.S."/>
            <person name="Woo J.H."/>
            <person name="Oh H.M."/>
            <person name="Jang H."/>
            <person name="Lee J.H."/>
            <person name="Kim S.J."/>
            <person name="Kwon K.K."/>
        </authorList>
    </citation>
    <scope>NUCLEOTIDE SEQUENCE [LARGE SCALE GENOMIC DNA]</scope>
    <source>
        <strain evidence="7 8">JCM 18290</strain>
    </source>
</reference>
<sequence length="234" mass="25774">MNIEAFFKLTYGLYIITTKDDNKLNGYIANTAFQVTAEPSQIAISCSKNNLSCQMIQNSGIFSISVLKQNVSADIIGLFGYKSGSEINKFEHINYKTGKSGVPIVTDDCLAWFECKVNKTVDVGTHILFIATIEDNELLDKSGTPLTYAYYHEVKKGLAPKNAPTYIDESRLNKDTSGSEGKLQKYRCLACGYIYDPELGDEDSGIAPGTAFEDIPDDWICSTCGSTKDMFTPV</sequence>
<evidence type="ECO:0000259" key="6">
    <source>
        <dbReference type="PROSITE" id="PS50903"/>
    </source>
</evidence>
<keyword evidence="4" id="KW-0560">Oxidoreductase</keyword>
<dbReference type="InterPro" id="IPR024934">
    <property type="entry name" value="Rubredoxin-like_dom"/>
</dbReference>
<keyword evidence="3" id="KW-0249">Electron transport</keyword>
<gene>
    <name evidence="7" type="ORF">KEM09_13660</name>
</gene>
<dbReference type="SUPFAM" id="SSF57802">
    <property type="entry name" value="Rubredoxin-like"/>
    <property type="match status" value="1"/>
</dbReference>
<accession>A0ABS5KBP4</accession>
<keyword evidence="1" id="KW-0813">Transport</keyword>
<dbReference type="CDD" id="cd00730">
    <property type="entry name" value="rubredoxin"/>
    <property type="match status" value="1"/>
</dbReference>
<dbReference type="PANTHER" id="PTHR30466:SF1">
    <property type="entry name" value="FMN REDUCTASE (NADH) RUTF"/>
    <property type="match status" value="1"/>
</dbReference>
<protein>
    <submittedName>
        <fullName evidence="7">Flavin reductase</fullName>
    </submittedName>
</protein>
<evidence type="ECO:0000256" key="1">
    <source>
        <dbReference type="ARBA" id="ARBA00022448"/>
    </source>
</evidence>
<keyword evidence="8" id="KW-1185">Reference proteome</keyword>
<dbReference type="Pfam" id="PF00301">
    <property type="entry name" value="Rubredoxin"/>
    <property type="match status" value="1"/>
</dbReference>
<dbReference type="Proteomes" id="UP000721861">
    <property type="component" value="Unassembled WGS sequence"/>
</dbReference>
<keyword evidence="5" id="KW-0408">Iron</keyword>